<evidence type="ECO:0000256" key="5">
    <source>
        <dbReference type="ARBA" id="ARBA00023065"/>
    </source>
</evidence>
<dbReference type="GO" id="GO:0034220">
    <property type="term" value="P:monoatomic ion transmembrane transport"/>
    <property type="evidence" value="ECO:0007669"/>
    <property type="project" value="UniProtKB-KW"/>
</dbReference>
<evidence type="ECO:0000256" key="7">
    <source>
        <dbReference type="ARBA" id="ARBA00023286"/>
    </source>
</evidence>
<gene>
    <name evidence="10" type="primary">gb06768</name>
    <name evidence="10" type="ORF">PR202_gb06768</name>
</gene>
<reference evidence="10" key="1">
    <citation type="journal article" date="2018" name="DNA Res.">
        <title>Multiple hybrid de novo genome assembly of finger millet, an orphan allotetraploid crop.</title>
        <authorList>
            <person name="Hatakeyama M."/>
            <person name="Aluri S."/>
            <person name="Balachadran M.T."/>
            <person name="Sivarajan S.R."/>
            <person name="Patrignani A."/>
            <person name="Gruter S."/>
            <person name="Poveda L."/>
            <person name="Shimizu-Inatsugi R."/>
            <person name="Baeten J."/>
            <person name="Francoijs K.J."/>
            <person name="Nataraja K.N."/>
            <person name="Reddy Y.A.N."/>
            <person name="Phadnis S."/>
            <person name="Ravikumar R.L."/>
            <person name="Schlapbach R."/>
            <person name="Sreeman S.M."/>
            <person name="Shimizu K.K."/>
        </authorList>
    </citation>
    <scope>NUCLEOTIDE SEQUENCE</scope>
</reference>
<dbReference type="PANTHER" id="PTHR45651:SF5">
    <property type="entry name" value="CYCLIC NUCLEOTIDE-GATED ION CHANNEL 1"/>
    <property type="match status" value="1"/>
</dbReference>
<keyword evidence="8" id="KW-0407">Ion channel</keyword>
<evidence type="ECO:0000256" key="2">
    <source>
        <dbReference type="ARBA" id="ARBA00010486"/>
    </source>
</evidence>
<keyword evidence="3" id="KW-0812">Transmembrane</keyword>
<dbReference type="EMBL" id="BQKI01000074">
    <property type="protein sequence ID" value="GJN19486.1"/>
    <property type="molecule type" value="Genomic_DNA"/>
</dbReference>
<evidence type="ECO:0000256" key="1">
    <source>
        <dbReference type="ARBA" id="ARBA00004127"/>
    </source>
</evidence>
<dbReference type="InterPro" id="IPR000595">
    <property type="entry name" value="cNMP-bd_dom"/>
</dbReference>
<dbReference type="SMART" id="SM00100">
    <property type="entry name" value="cNMP"/>
    <property type="match status" value="1"/>
</dbReference>
<dbReference type="GO" id="GO:0012505">
    <property type="term" value="C:endomembrane system"/>
    <property type="evidence" value="ECO:0007669"/>
    <property type="project" value="UniProtKB-SubCell"/>
</dbReference>
<evidence type="ECO:0000256" key="3">
    <source>
        <dbReference type="ARBA" id="ARBA00022692"/>
    </source>
</evidence>
<comment type="subcellular location">
    <subcellularLocation>
        <location evidence="1">Endomembrane system</location>
        <topology evidence="1">Multi-pass membrane protein</topology>
    </subcellularLocation>
</comment>
<keyword evidence="7" id="KW-1071">Ligand-gated ion channel</keyword>
<keyword evidence="7" id="KW-0813">Transport</keyword>
<evidence type="ECO:0000259" key="9">
    <source>
        <dbReference type="PROSITE" id="PS50042"/>
    </source>
</evidence>
<dbReference type="FunFam" id="2.60.120.10:FF:000024">
    <property type="entry name" value="Cyclic nucleotide-gated ion channel 1"/>
    <property type="match status" value="1"/>
</dbReference>
<feature type="domain" description="Cyclic nucleotide-binding" evidence="9">
    <location>
        <begin position="42"/>
        <end position="127"/>
    </location>
</feature>
<proteinExistence type="inferred from homology"/>
<keyword evidence="5" id="KW-0406">Ion transport</keyword>
<organism evidence="10 11">
    <name type="scientific">Eleusine coracana subsp. coracana</name>
    <dbReference type="NCBI Taxonomy" id="191504"/>
    <lineage>
        <taxon>Eukaryota</taxon>
        <taxon>Viridiplantae</taxon>
        <taxon>Streptophyta</taxon>
        <taxon>Embryophyta</taxon>
        <taxon>Tracheophyta</taxon>
        <taxon>Spermatophyta</taxon>
        <taxon>Magnoliopsida</taxon>
        <taxon>Liliopsida</taxon>
        <taxon>Poales</taxon>
        <taxon>Poaceae</taxon>
        <taxon>PACMAD clade</taxon>
        <taxon>Chloridoideae</taxon>
        <taxon>Cynodonteae</taxon>
        <taxon>Eleusininae</taxon>
        <taxon>Eleusine</taxon>
    </lineage>
</organism>
<evidence type="ECO:0000256" key="6">
    <source>
        <dbReference type="ARBA" id="ARBA00023136"/>
    </source>
</evidence>
<keyword evidence="11" id="KW-1185">Reference proteome</keyword>
<dbReference type="SUPFAM" id="SSF51206">
    <property type="entry name" value="cAMP-binding domain-like"/>
    <property type="match status" value="1"/>
</dbReference>
<sequence>MDDRKGAHSTVAKATGWSAPAQGSNLGCCTCTSGVSLGVFLSKKNMDDQLLDAMCDRLKPMLYTEGSCIIYEGDPVNEMLFIMRGSLESMTTNGGQIGFFNSNVLKGGDFCGEELLTWALDPNSASILPCSTRTTKTLSEVEAFALRADDLKFVATQFRRLHNKQLQHTFRFYSQQWRT</sequence>
<dbReference type="Gene3D" id="2.60.120.10">
    <property type="entry name" value="Jelly Rolls"/>
    <property type="match status" value="1"/>
</dbReference>
<dbReference type="Proteomes" id="UP001054889">
    <property type="component" value="Unassembled WGS sequence"/>
</dbReference>
<dbReference type="PROSITE" id="PS50042">
    <property type="entry name" value="CNMP_BINDING_3"/>
    <property type="match status" value="1"/>
</dbReference>
<dbReference type="InterPro" id="IPR014710">
    <property type="entry name" value="RmlC-like_jellyroll"/>
</dbReference>
<evidence type="ECO:0000256" key="8">
    <source>
        <dbReference type="ARBA" id="ARBA00023303"/>
    </source>
</evidence>
<evidence type="ECO:0000256" key="4">
    <source>
        <dbReference type="ARBA" id="ARBA00022989"/>
    </source>
</evidence>
<keyword evidence="6" id="KW-0472">Membrane</keyword>
<reference evidence="10" key="2">
    <citation type="submission" date="2021-12" db="EMBL/GenBank/DDBJ databases">
        <title>Resequencing data analysis of finger millet.</title>
        <authorList>
            <person name="Hatakeyama M."/>
            <person name="Aluri S."/>
            <person name="Balachadran M.T."/>
            <person name="Sivarajan S.R."/>
            <person name="Poveda L."/>
            <person name="Shimizu-Inatsugi R."/>
            <person name="Schlapbach R."/>
            <person name="Sreeman S.M."/>
            <person name="Shimizu K.K."/>
        </authorList>
    </citation>
    <scope>NUCLEOTIDE SEQUENCE</scope>
</reference>
<name>A0AAV5EBB5_ELECO</name>
<dbReference type="AlphaFoldDB" id="A0AAV5EBB5"/>
<dbReference type="InterPro" id="IPR018490">
    <property type="entry name" value="cNMP-bd_dom_sf"/>
</dbReference>
<comment type="caution">
    <text evidence="10">The sequence shown here is derived from an EMBL/GenBank/DDBJ whole genome shotgun (WGS) entry which is preliminary data.</text>
</comment>
<evidence type="ECO:0000313" key="10">
    <source>
        <dbReference type="EMBL" id="GJN19486.1"/>
    </source>
</evidence>
<accession>A0AAV5EBB5</accession>
<evidence type="ECO:0000313" key="11">
    <source>
        <dbReference type="Proteomes" id="UP001054889"/>
    </source>
</evidence>
<comment type="similarity">
    <text evidence="2">Belongs to the cyclic nucleotide-gated cation channel (TC 1.A.1.5) family.</text>
</comment>
<protein>
    <recommendedName>
        <fullName evidence="9">Cyclic nucleotide-binding domain-containing protein</fullName>
    </recommendedName>
</protein>
<keyword evidence="4" id="KW-1133">Transmembrane helix</keyword>
<dbReference type="PANTHER" id="PTHR45651">
    <property type="entry name" value="CYCLIC NUCLEOTIDE-GATED ION CHANNEL 15-RELATED-RELATED"/>
    <property type="match status" value="1"/>
</dbReference>
<dbReference type="CDD" id="cd00038">
    <property type="entry name" value="CAP_ED"/>
    <property type="match status" value="1"/>
</dbReference>